<evidence type="ECO:0000313" key="1">
    <source>
        <dbReference type="EMBL" id="USQ93884.1"/>
    </source>
</evidence>
<dbReference type="Pfam" id="PF08713">
    <property type="entry name" value="DNA_alkylation"/>
    <property type="match status" value="1"/>
</dbReference>
<dbReference type="PANTHER" id="PTHR41291:SF1">
    <property type="entry name" value="DNA ALKYLATION REPAIR PROTEIN"/>
    <property type="match status" value="1"/>
</dbReference>
<accession>A0ABY4ZNT5</accession>
<dbReference type="InterPro" id="IPR014825">
    <property type="entry name" value="DNA_alkylation"/>
</dbReference>
<organism evidence="1 2">
    <name type="scientific">Caulobacter segnis</name>
    <dbReference type="NCBI Taxonomy" id="88688"/>
    <lineage>
        <taxon>Bacteria</taxon>
        <taxon>Pseudomonadati</taxon>
        <taxon>Pseudomonadota</taxon>
        <taxon>Alphaproteobacteria</taxon>
        <taxon>Caulobacterales</taxon>
        <taxon>Caulobacteraceae</taxon>
        <taxon>Caulobacter</taxon>
    </lineage>
</organism>
<dbReference type="PANTHER" id="PTHR41291">
    <property type="entry name" value="DNA ALKYLATION REPAIR PROTEIN"/>
    <property type="match status" value="1"/>
</dbReference>
<name>A0ABY4ZNT5_9CAUL</name>
<protein>
    <submittedName>
        <fullName evidence="1">DNA alkylation repair protein</fullName>
    </submittedName>
</protein>
<dbReference type="EMBL" id="CP096040">
    <property type="protein sequence ID" value="USQ93884.1"/>
    <property type="molecule type" value="Genomic_DNA"/>
</dbReference>
<dbReference type="Gene3D" id="1.25.10.90">
    <property type="match status" value="1"/>
</dbReference>
<dbReference type="Proteomes" id="UP001057520">
    <property type="component" value="Chromosome"/>
</dbReference>
<proteinExistence type="predicted"/>
<gene>
    <name evidence="1" type="ORF">MZV50_14790</name>
</gene>
<dbReference type="InterPro" id="IPR016024">
    <property type="entry name" value="ARM-type_fold"/>
</dbReference>
<reference evidence="1 2" key="1">
    <citation type="submission" date="2022-04" db="EMBL/GenBank/DDBJ databases">
        <title>Genome sequence of soybean root-associated Caulobacter segnis RL271.</title>
        <authorList>
            <person name="Longley R."/>
            <person name="Bonito G."/>
            <person name="Trigodet F."/>
            <person name="Crosson S."/>
            <person name="Fiebig A."/>
        </authorList>
    </citation>
    <scope>NUCLEOTIDE SEQUENCE [LARGE SCALE GENOMIC DNA]</scope>
    <source>
        <strain evidence="1 2">RL271</strain>
    </source>
</reference>
<dbReference type="SUPFAM" id="SSF48371">
    <property type="entry name" value="ARM repeat"/>
    <property type="match status" value="1"/>
</dbReference>
<evidence type="ECO:0000313" key="2">
    <source>
        <dbReference type="Proteomes" id="UP001057520"/>
    </source>
</evidence>
<sequence>MASVAEALQQLEALGDEAYRAGMARYAITAPKAFGVAVGKIRTLSKRLGRDHALAQALWETGWYEARLLAAMVDDPEWVTPEQMDAWRADFDNWAVTDTLCFDLFDRTPHAPAKIDAWVTLEGEFDKRAGFVLLASVALHRKELPDAPFLERLSLIEAGSTDPRNFVKKGVNWALRAIGSRKSPVLRAAALDCAARLAASTDRTARWNGKDALRQLNRGNQKG</sequence>
<keyword evidence="2" id="KW-1185">Reference proteome</keyword>
<dbReference type="CDD" id="cd06561">
    <property type="entry name" value="AlkD_like"/>
    <property type="match status" value="1"/>
</dbReference>